<evidence type="ECO:0000313" key="3">
    <source>
        <dbReference type="Proteomes" id="UP001153555"/>
    </source>
</evidence>
<reference evidence="2" key="1">
    <citation type="submission" date="2019-12" db="EMBL/GenBank/DDBJ databases">
        <authorList>
            <person name="Scholes J."/>
        </authorList>
    </citation>
    <scope>NUCLEOTIDE SEQUENCE</scope>
</reference>
<name>A0A9N7RP83_STRHE</name>
<dbReference type="Proteomes" id="UP001153555">
    <property type="component" value="Unassembled WGS sequence"/>
</dbReference>
<feature type="region of interest" description="Disordered" evidence="1">
    <location>
        <begin position="309"/>
        <end position="364"/>
    </location>
</feature>
<dbReference type="InterPro" id="IPR012337">
    <property type="entry name" value="RNaseH-like_sf"/>
</dbReference>
<proteinExistence type="predicted"/>
<keyword evidence="3" id="KW-1185">Reference proteome</keyword>
<dbReference type="OrthoDB" id="2012664at2759"/>
<feature type="compositionally biased region" description="Acidic residues" evidence="1">
    <location>
        <begin position="282"/>
        <end position="291"/>
    </location>
</feature>
<gene>
    <name evidence="2" type="ORF">SHERM_06525</name>
</gene>
<protein>
    <submittedName>
        <fullName evidence="2">HAT dimerisation domain-containing protein / transposase-related</fullName>
    </submittedName>
</protein>
<dbReference type="AlphaFoldDB" id="A0A9N7RP83"/>
<feature type="region of interest" description="Disordered" evidence="1">
    <location>
        <begin position="282"/>
        <end position="301"/>
    </location>
</feature>
<dbReference type="EMBL" id="CACSLK010031655">
    <property type="protein sequence ID" value="CAA0840068.1"/>
    <property type="molecule type" value="Genomic_DNA"/>
</dbReference>
<feature type="region of interest" description="Disordered" evidence="1">
    <location>
        <begin position="21"/>
        <end position="45"/>
    </location>
</feature>
<evidence type="ECO:0000256" key="1">
    <source>
        <dbReference type="SAM" id="MobiDB-lite"/>
    </source>
</evidence>
<organism evidence="2 3">
    <name type="scientific">Striga hermonthica</name>
    <name type="common">Purple witchweed</name>
    <name type="synonym">Buchnera hermonthica</name>
    <dbReference type="NCBI Taxonomy" id="68872"/>
    <lineage>
        <taxon>Eukaryota</taxon>
        <taxon>Viridiplantae</taxon>
        <taxon>Streptophyta</taxon>
        <taxon>Embryophyta</taxon>
        <taxon>Tracheophyta</taxon>
        <taxon>Spermatophyta</taxon>
        <taxon>Magnoliopsida</taxon>
        <taxon>eudicotyledons</taxon>
        <taxon>Gunneridae</taxon>
        <taxon>Pentapetalae</taxon>
        <taxon>asterids</taxon>
        <taxon>lamiids</taxon>
        <taxon>Lamiales</taxon>
        <taxon>Orobanchaceae</taxon>
        <taxon>Buchnereae</taxon>
        <taxon>Striga</taxon>
    </lineage>
</organism>
<comment type="caution">
    <text evidence="2">The sequence shown here is derived from an EMBL/GenBank/DDBJ whole genome shotgun (WGS) entry which is preliminary data.</text>
</comment>
<sequence length="364" mass="41591">MCTKVPSDVKEEMIKLLSKKIDNKQRENREKEDDRVEVDLSHSEGEEHIDVDGNSVVVLKKVTSKGASSGGPMDKYCKMTPKKVVAARKGKSGVAEKVQSKISTEKRKEKRDRAFYSAYGVCFLDSVDCSAVKKDGRVLDLMRKFLSRDLVRCGVTRFATAYHNLKSLLENKKELQRLFRDDELSELGYLKSAKGKKANNVVKFKTFWKGVETVVHYFEPLAIVLRRIDSDVPAMGFWYGYLVEAKNEISRRFNNDRSKFEDVFYIIDKRWDKDEDNEITGIEPTEEDLEQEEKTRALSQGVVVAPQRVERNKKTLKSKNRKGLIPTFEHEESSPSSDGEDDNDIDMLSSSGSEDVVVKPYSPY</sequence>
<dbReference type="SUPFAM" id="SSF53098">
    <property type="entry name" value="Ribonuclease H-like"/>
    <property type="match status" value="1"/>
</dbReference>
<evidence type="ECO:0000313" key="2">
    <source>
        <dbReference type="EMBL" id="CAA0840068.1"/>
    </source>
</evidence>
<accession>A0A9N7RP83</accession>